<keyword evidence="8" id="KW-1185">Reference proteome</keyword>
<dbReference type="GO" id="GO:0005886">
    <property type="term" value="C:plasma membrane"/>
    <property type="evidence" value="ECO:0007669"/>
    <property type="project" value="UniProtKB-SubCell"/>
</dbReference>
<dbReference type="AlphaFoldDB" id="A0A850ET48"/>
<gene>
    <name evidence="7" type="ORF">HPT30_16680</name>
</gene>
<dbReference type="PANTHER" id="PTHR42770:SF7">
    <property type="entry name" value="MEMBRANE PROTEIN"/>
    <property type="match status" value="1"/>
</dbReference>
<protein>
    <submittedName>
        <fullName evidence="7">Amino acid permease</fullName>
    </submittedName>
</protein>
<keyword evidence="2" id="KW-1003">Cell membrane</keyword>
<dbReference type="EMBL" id="JABWCS010000212">
    <property type="protein sequence ID" value="NUU61982.1"/>
    <property type="molecule type" value="Genomic_DNA"/>
</dbReference>
<dbReference type="PIRSF" id="PIRSF006060">
    <property type="entry name" value="AA_transporter"/>
    <property type="match status" value="1"/>
</dbReference>
<evidence type="ECO:0000313" key="7">
    <source>
        <dbReference type="EMBL" id="NUU61982.1"/>
    </source>
</evidence>
<evidence type="ECO:0000313" key="8">
    <source>
        <dbReference type="Proteomes" id="UP000564806"/>
    </source>
</evidence>
<feature type="transmembrane region" description="Helical" evidence="6">
    <location>
        <begin position="150"/>
        <end position="168"/>
    </location>
</feature>
<dbReference type="Proteomes" id="UP000564806">
    <property type="component" value="Unassembled WGS sequence"/>
</dbReference>
<dbReference type="InterPro" id="IPR002293">
    <property type="entry name" value="AA/rel_permease1"/>
</dbReference>
<dbReference type="InterPro" id="IPR050367">
    <property type="entry name" value="APC_superfamily"/>
</dbReference>
<feature type="transmembrane region" description="Helical" evidence="6">
    <location>
        <begin position="220"/>
        <end position="241"/>
    </location>
</feature>
<feature type="transmembrane region" description="Helical" evidence="6">
    <location>
        <begin position="314"/>
        <end position="333"/>
    </location>
</feature>
<keyword evidence="4 6" id="KW-1133">Transmembrane helix</keyword>
<dbReference type="RefSeq" id="WP_175372484.1">
    <property type="nucleotide sequence ID" value="NZ_JABWCS010000212.1"/>
</dbReference>
<reference evidence="7" key="1">
    <citation type="submission" date="2020-06" db="EMBL/GenBank/DDBJ databases">
        <title>Paenibacillus sp. nov., isolated from soil.</title>
        <authorList>
            <person name="Seo Y.L."/>
        </authorList>
    </citation>
    <scope>NUCLEOTIDE SEQUENCE [LARGE SCALE GENOMIC DNA]</scope>
    <source>
        <strain evidence="7">JW14</strain>
    </source>
</reference>
<keyword evidence="5 6" id="KW-0472">Membrane</keyword>
<accession>A0A850ET48</accession>
<evidence type="ECO:0000256" key="3">
    <source>
        <dbReference type="ARBA" id="ARBA00022692"/>
    </source>
</evidence>
<feature type="transmembrane region" description="Helical" evidence="6">
    <location>
        <begin position="124"/>
        <end position="143"/>
    </location>
</feature>
<comment type="caution">
    <text evidence="7">The sequence shown here is derived from an EMBL/GenBank/DDBJ whole genome shotgun (WGS) entry which is preliminary data.</text>
</comment>
<evidence type="ECO:0000256" key="5">
    <source>
        <dbReference type="ARBA" id="ARBA00023136"/>
    </source>
</evidence>
<feature type="transmembrane region" description="Helical" evidence="6">
    <location>
        <begin position="339"/>
        <end position="362"/>
    </location>
</feature>
<feature type="transmembrane region" description="Helical" evidence="6">
    <location>
        <begin position="12"/>
        <end position="32"/>
    </location>
</feature>
<feature type="transmembrane region" description="Helical" evidence="6">
    <location>
        <begin position="369"/>
        <end position="387"/>
    </location>
</feature>
<keyword evidence="3 6" id="KW-0812">Transmembrane</keyword>
<evidence type="ECO:0000256" key="2">
    <source>
        <dbReference type="ARBA" id="ARBA00022475"/>
    </source>
</evidence>
<proteinExistence type="predicted"/>
<evidence type="ECO:0000256" key="6">
    <source>
        <dbReference type="SAM" id="Phobius"/>
    </source>
</evidence>
<sequence>MNRQHSVKEKKLGVWTLSGLIIGPILGSGILLLPSTIYELVGEWAIVAWLIIIGVSLLTAYIFGAISIRYPGDAGVANAVNRAFGGQIKVRSSLYLIMGVSVGAAAVLLTASEYLAQLGWGDPFYIGYGLTAVCVLLLFCRITFVGKISLLMSTVSAVVLFTGSAVSLTNHSKVFAITDAFQPQPFGYAVLILFWAVFGWDIIGNYTNEVKDIRKTTSRGMILSFMVIAGVYLVVAAAMQWSDPAGDGGAHSLGGIMYPLFGDRGQQIIAGLGVFLCASTYLLYVGGISRLTASLFRDRILPAFLGQRTKHNTPFAAIGVIGLVNAAVILFMQLGAYDISVLVLVANSFLGMNALIGILAGIKLLKSRVVAILGTILSLFLIVVIGMYSSRSLLLIISVLCVFFIYREWRSRGMHSQH</sequence>
<feature type="transmembrane region" description="Helical" evidence="6">
    <location>
        <begin position="268"/>
        <end position="293"/>
    </location>
</feature>
<name>A0A850ET48_9BACL</name>
<evidence type="ECO:0000256" key="4">
    <source>
        <dbReference type="ARBA" id="ARBA00022989"/>
    </source>
</evidence>
<dbReference type="Gene3D" id="1.20.1740.10">
    <property type="entry name" value="Amino acid/polyamine transporter I"/>
    <property type="match status" value="1"/>
</dbReference>
<organism evidence="7 8">
    <name type="scientific">Paenibacillus agri</name>
    <dbReference type="NCBI Taxonomy" id="2744309"/>
    <lineage>
        <taxon>Bacteria</taxon>
        <taxon>Bacillati</taxon>
        <taxon>Bacillota</taxon>
        <taxon>Bacilli</taxon>
        <taxon>Bacillales</taxon>
        <taxon>Paenibacillaceae</taxon>
        <taxon>Paenibacillus</taxon>
    </lineage>
</organism>
<comment type="subcellular location">
    <subcellularLocation>
        <location evidence="1">Cell membrane</location>
        <topology evidence="1">Multi-pass membrane protein</topology>
    </subcellularLocation>
</comment>
<feature type="transmembrane region" description="Helical" evidence="6">
    <location>
        <begin position="393"/>
        <end position="409"/>
    </location>
</feature>
<feature type="transmembrane region" description="Helical" evidence="6">
    <location>
        <begin position="44"/>
        <end position="63"/>
    </location>
</feature>
<dbReference type="PANTHER" id="PTHR42770">
    <property type="entry name" value="AMINO ACID TRANSPORTER-RELATED"/>
    <property type="match status" value="1"/>
</dbReference>
<feature type="transmembrane region" description="Helical" evidence="6">
    <location>
        <begin position="94"/>
        <end position="112"/>
    </location>
</feature>
<dbReference type="GO" id="GO:0022857">
    <property type="term" value="F:transmembrane transporter activity"/>
    <property type="evidence" value="ECO:0007669"/>
    <property type="project" value="InterPro"/>
</dbReference>
<feature type="transmembrane region" description="Helical" evidence="6">
    <location>
        <begin position="188"/>
        <end position="208"/>
    </location>
</feature>
<dbReference type="Pfam" id="PF13520">
    <property type="entry name" value="AA_permease_2"/>
    <property type="match status" value="1"/>
</dbReference>
<evidence type="ECO:0000256" key="1">
    <source>
        <dbReference type="ARBA" id="ARBA00004651"/>
    </source>
</evidence>